<evidence type="ECO:0000256" key="4">
    <source>
        <dbReference type="PROSITE-ProRule" id="PRU01248"/>
    </source>
</evidence>
<dbReference type="PANTHER" id="PTHR30349:SF94">
    <property type="entry name" value="INTEGRASE_RECOMBINASE HI_1414-RELATED"/>
    <property type="match status" value="1"/>
</dbReference>
<evidence type="ECO:0000313" key="7">
    <source>
        <dbReference type="EMBL" id="MCS4156930.1"/>
    </source>
</evidence>
<evidence type="ECO:0000256" key="3">
    <source>
        <dbReference type="ARBA" id="ARBA00023172"/>
    </source>
</evidence>
<evidence type="ECO:0000256" key="1">
    <source>
        <dbReference type="ARBA" id="ARBA00022908"/>
    </source>
</evidence>
<dbReference type="Pfam" id="PF00589">
    <property type="entry name" value="Phage_integrase"/>
    <property type="match status" value="1"/>
</dbReference>
<dbReference type="CDD" id="cd00796">
    <property type="entry name" value="INT_Rci_Hp1_C"/>
    <property type="match status" value="1"/>
</dbReference>
<dbReference type="Proteomes" id="UP001155110">
    <property type="component" value="Unassembled WGS sequence"/>
</dbReference>
<keyword evidence="1" id="KW-0229">DNA integration</keyword>
<keyword evidence="3" id="KW-0233">DNA recombination</keyword>
<evidence type="ECO:0000259" key="6">
    <source>
        <dbReference type="PROSITE" id="PS51900"/>
    </source>
</evidence>
<evidence type="ECO:0000256" key="2">
    <source>
        <dbReference type="ARBA" id="ARBA00023125"/>
    </source>
</evidence>
<dbReference type="GO" id="GO:0015074">
    <property type="term" value="P:DNA integration"/>
    <property type="evidence" value="ECO:0007669"/>
    <property type="project" value="UniProtKB-KW"/>
</dbReference>
<dbReference type="PROSITE" id="PS51900">
    <property type="entry name" value="CB"/>
    <property type="match status" value="1"/>
</dbReference>
<gene>
    <name evidence="7" type="ORF">GGP99_000872</name>
</gene>
<dbReference type="SUPFAM" id="SSF56349">
    <property type="entry name" value="DNA breaking-rejoining enzymes"/>
    <property type="match status" value="1"/>
</dbReference>
<dbReference type="PROSITE" id="PS51898">
    <property type="entry name" value="TYR_RECOMBINASE"/>
    <property type="match status" value="1"/>
</dbReference>
<keyword evidence="2 4" id="KW-0238">DNA-binding</keyword>
<dbReference type="PANTHER" id="PTHR30349">
    <property type="entry name" value="PHAGE INTEGRASE-RELATED"/>
    <property type="match status" value="1"/>
</dbReference>
<sequence>MASLVQQHGKFYSQFYDSNRTPKRKRIALQTPRRDVAERLHVRAEDKYALGEYDPWRDGREHELFGWEAPPEKDLSTLGKARDAFLESKSHLRPATQRTYREVLRLFVRYVGEDTRTSSLTSREIANWIDSKTEISDATRRKYVSHVGYLIRFLVKKGWLDRDISKDVGVPKKTETPTKAITSDQAEKIIRAIEDSGGEDRYRYIILILRLNPMIGLRTGELLEMRWEEGPVRVDLDSGVVHVASGGDFKTKSGQSRRVPLSEEAAELLKEEREESSSEYVFHRNGSKVKYTTLSSAFREFRKDAGVASWVTLHSTRHAFGTRLASAGTPIHVIKKLMGHSTTSVTEQYMHAAPEQGHHYVDKAFGD</sequence>
<dbReference type="InterPro" id="IPR044068">
    <property type="entry name" value="CB"/>
</dbReference>
<dbReference type="Gene3D" id="1.10.150.130">
    <property type="match status" value="1"/>
</dbReference>
<dbReference type="InterPro" id="IPR050090">
    <property type="entry name" value="Tyrosine_recombinase_XerCD"/>
</dbReference>
<reference evidence="7" key="1">
    <citation type="submission" date="2022-08" db="EMBL/GenBank/DDBJ databases">
        <title>Genomic Encyclopedia of Type Strains, Phase V (KMG-V): Genome sequencing to study the core and pangenomes of soil and plant-associated prokaryotes.</title>
        <authorList>
            <person name="Whitman W."/>
        </authorList>
    </citation>
    <scope>NUCLEOTIDE SEQUENCE</scope>
    <source>
        <strain evidence="7">SP3002</strain>
    </source>
</reference>
<protein>
    <submittedName>
        <fullName evidence="7">Integrase</fullName>
    </submittedName>
</protein>
<dbReference type="EMBL" id="JANTZM010000003">
    <property type="protein sequence ID" value="MCS4156930.1"/>
    <property type="molecule type" value="Genomic_DNA"/>
</dbReference>
<feature type="domain" description="Tyr recombinase" evidence="5">
    <location>
        <begin position="176"/>
        <end position="362"/>
    </location>
</feature>
<dbReference type="GO" id="GO:0006310">
    <property type="term" value="P:DNA recombination"/>
    <property type="evidence" value="ECO:0007669"/>
    <property type="project" value="UniProtKB-KW"/>
</dbReference>
<name>A0AAW5P627_9BACT</name>
<dbReference type="Gene3D" id="1.10.443.10">
    <property type="entry name" value="Intergrase catalytic core"/>
    <property type="match status" value="1"/>
</dbReference>
<evidence type="ECO:0000259" key="5">
    <source>
        <dbReference type="PROSITE" id="PS51898"/>
    </source>
</evidence>
<accession>A0AAW5P627</accession>
<comment type="caution">
    <text evidence="7">The sequence shown here is derived from an EMBL/GenBank/DDBJ whole genome shotgun (WGS) entry which is preliminary data.</text>
</comment>
<dbReference type="InterPro" id="IPR013762">
    <property type="entry name" value="Integrase-like_cat_sf"/>
</dbReference>
<dbReference type="InterPro" id="IPR002104">
    <property type="entry name" value="Integrase_catalytic"/>
</dbReference>
<dbReference type="RefSeq" id="WP_259129925.1">
    <property type="nucleotide sequence ID" value="NZ_JANTZM010000003.1"/>
</dbReference>
<evidence type="ECO:0000313" key="8">
    <source>
        <dbReference type="Proteomes" id="UP001155110"/>
    </source>
</evidence>
<dbReference type="InterPro" id="IPR010998">
    <property type="entry name" value="Integrase_recombinase_N"/>
</dbReference>
<organism evidence="7 8">
    <name type="scientific">Salinibacter ruber</name>
    <dbReference type="NCBI Taxonomy" id="146919"/>
    <lineage>
        <taxon>Bacteria</taxon>
        <taxon>Pseudomonadati</taxon>
        <taxon>Rhodothermota</taxon>
        <taxon>Rhodothermia</taxon>
        <taxon>Rhodothermales</taxon>
        <taxon>Salinibacteraceae</taxon>
        <taxon>Salinibacter</taxon>
    </lineage>
</organism>
<proteinExistence type="predicted"/>
<dbReference type="InterPro" id="IPR011010">
    <property type="entry name" value="DNA_brk_join_enz"/>
</dbReference>
<dbReference type="AlphaFoldDB" id="A0AAW5P627"/>
<dbReference type="GO" id="GO:0003677">
    <property type="term" value="F:DNA binding"/>
    <property type="evidence" value="ECO:0007669"/>
    <property type="project" value="UniProtKB-UniRule"/>
</dbReference>
<feature type="domain" description="Core-binding (CB)" evidence="6">
    <location>
        <begin position="76"/>
        <end position="155"/>
    </location>
</feature>